<feature type="compositionally biased region" description="Basic and acidic residues" evidence="7">
    <location>
        <begin position="37"/>
        <end position="58"/>
    </location>
</feature>
<evidence type="ECO:0000256" key="4">
    <source>
        <dbReference type="ARBA" id="ARBA00022679"/>
    </source>
</evidence>
<dbReference type="Gene3D" id="1.10.10.970">
    <property type="entry name" value="RNA 2'-phosphotransferase, Tpt1/KptA family, N-terminal domain"/>
    <property type="match status" value="1"/>
</dbReference>
<feature type="compositionally biased region" description="Polar residues" evidence="7">
    <location>
        <begin position="638"/>
        <end position="651"/>
    </location>
</feature>
<feature type="compositionally biased region" description="Polar residues" evidence="7">
    <location>
        <begin position="1076"/>
        <end position="1091"/>
    </location>
</feature>
<dbReference type="InterPro" id="IPR002745">
    <property type="entry name" value="Ptrans_KptA/Tpt1"/>
</dbReference>
<feature type="region of interest" description="Disordered" evidence="7">
    <location>
        <begin position="196"/>
        <end position="245"/>
    </location>
</feature>
<feature type="compositionally biased region" description="Polar residues" evidence="7">
    <location>
        <begin position="1413"/>
        <end position="1440"/>
    </location>
</feature>
<organism evidence="10 11">
    <name type="scientific">Symbiodinium natans</name>
    <dbReference type="NCBI Taxonomy" id="878477"/>
    <lineage>
        <taxon>Eukaryota</taxon>
        <taxon>Sar</taxon>
        <taxon>Alveolata</taxon>
        <taxon>Dinophyceae</taxon>
        <taxon>Suessiales</taxon>
        <taxon>Symbiodiniaceae</taxon>
        <taxon>Symbiodinium</taxon>
    </lineage>
</organism>
<feature type="domain" description="Endonuclease/exonuclease/phosphatase" evidence="9">
    <location>
        <begin position="1682"/>
        <end position="1879"/>
    </location>
</feature>
<dbReference type="InterPro" id="IPR005135">
    <property type="entry name" value="Endo/exonuclease/phosphatase"/>
</dbReference>
<dbReference type="SUPFAM" id="SSF56219">
    <property type="entry name" value="DNase I-like"/>
    <property type="match status" value="1"/>
</dbReference>
<dbReference type="EMBL" id="CAJNDS010000992">
    <property type="protein sequence ID" value="CAE7242954.1"/>
    <property type="molecule type" value="Genomic_DNA"/>
</dbReference>
<dbReference type="InterPro" id="IPR042081">
    <property type="entry name" value="RNA_2'-PTrans_C"/>
</dbReference>
<dbReference type="InterPro" id="IPR000477">
    <property type="entry name" value="RT_dom"/>
</dbReference>
<dbReference type="InterPro" id="IPR042080">
    <property type="entry name" value="RNA_2'-PTrans_N"/>
</dbReference>
<dbReference type="Pfam" id="PF01885">
    <property type="entry name" value="PTS_2-RNA"/>
    <property type="match status" value="1"/>
</dbReference>
<dbReference type="Gene3D" id="3.60.10.10">
    <property type="entry name" value="Endonuclease/exonuclease/phosphatase"/>
    <property type="match status" value="1"/>
</dbReference>
<dbReference type="GO" id="GO:0000215">
    <property type="term" value="F:tRNA 2'-phosphotransferase activity"/>
    <property type="evidence" value="ECO:0007669"/>
    <property type="project" value="UniProtKB-EC"/>
</dbReference>
<accession>A0A812LEM4</accession>
<feature type="region of interest" description="Disordered" evidence="7">
    <location>
        <begin position="1413"/>
        <end position="1468"/>
    </location>
</feature>
<sequence>MQTAAVPIVVPKSTHTEGEDDTAHFLEEPIEVVNAQESEREGGLRTQDHQPVEHDASTKKVNTTWLRFLDVAQNDQEASLLRALPEPSLEVSDLARASFFLEQIPQLPDPLKSRLVNKIEEQHSDLLREPRGVDLVARFEAQRLETATIGTTAGHEMPIPTTPVTGPEGNAASAPFTTETTDLDEFLAGFAGASETEDNSANLQDIGGPLADSGEASGQIASTPDVQSEESDGDGPRCSNRPPTRAYESACERTVLMCTADKSARACNTGAYRAARYSAQDTHSQHEKRVATGKVDSTPSRTLKREESYPVYAIHSKPNACADRQQIDAVNKQELISDCNRACVSASTIGLFTKNHSCACDCAATIWYAIKTYTTPQPIRMHARPPPAQADTSTRRRNDPIDTGNVVSTPSRALNCLAKLLVCILTYTHAEQEFSHLIGAHFGSCPFLPPTIRPALTEAQAPRLPLLTPDLGLRNYTEDYVQETELEIGQDTHSVTLNSNHITTRFQGPAPGILVLTPANAPACNMGPSPSSKKKSSRRLPTRLRQSGAAPTGKLLALRQAAVAKAQKRQRSTADSALHEATRQDEPGEEPSSSSRVRFHPKRRKQASSEDMVEMDYIIELSEPEEDTEQDTVPTPAHNRNLTAVSAQAASSRRHREDPPQPASGERPTASKRGEPPRPPLARRRKTAISKALTDVLRHSGARHGLEVRADALFDLRAVLDTHKLKALHAQEHEILQVVEESDKKRFEVVQREGAKWIRAAQGHSMEGIDNSTFQVRVPRRLLPQELYHGTYDDAYSQIVQSGLLAGGPSRKRNDIHLTEGLPTDRPISGMRNTCNIALAILPKEAAAEGCTFYKSGNQVYLTKGIGTQKVLPARFIHAVIILKSGERILSRTADGPPSLRDVHAGLLRANEGMRANRAKINAGSLIPRHTATEPRCIPVHGVHLSKWMSPAKLLCKAAMPETTTSLLLSMDGGDERDWWHTWSWWSPHSQEWQWQTSDGTRATDGDAQGWGVNVMNTQAATRRTQSMEGLLNELATGVAASSRRKEAKRSTPTPTTSETSRLDLRETTHQEAEHPSSSFQTGSDSASSNAPVGGVRYPASGKVSGLHTSPASTSTCGLTLTTIQKIEEPPLDHDSPDTGPMKAPAASSRCSDEQETRQRSSAARRSSTIEPRPEERTRSSAARRASTIEPRPHLLLVQAPLEVREVKHRLLRDAKSAVLRLIPHGDDLHTFLNGYFRRHHATYHANPVNMPSCGNWIWSLTAALMTRPENHPNVWRRSHAGKLGDAVEGYLYTLYQSQTAGNLALLATYGEAAKYLHDLMQGISHAIYYRLSWRQSLDSLAELLEPWIGAASTQDMRSSHPVVTLAILDRNESTAVTVEAENTGLDKQQTMNRREAEPPLTLDLLVAPQTQMPAASSQGLGEQEANPRSTAARRSNTNEPRPEARQRSSAARRASTVEPRPHLLLAQAPEEVRHAKQRLLQEAKSAVVKLIPHGDDLHNFLHGYFRQHHATYHTSPMNMPACGNWIWSLTAALMTRPESHPNVWTRRQAGKLGDAVEGYLYTLYQKQTVESLALLAIYGEAARHLHDLMQGIPHAIYYRLSWRQSLDTLEELLEPWIGVSDAQDKRSPRPAVANGDYDRPSDADTYEAGGGAQQRLKVLSINVNSLSGFLWGEVKAFLGGEGLQYDFIFLQETHRTAFCAFKVDNWMAVGSSTKRGEGVLTLVHPRYDASMVRYQEIIPGRVLRVKVCHKEAAIETLNIYQHVWIHTDDPEQNKQRRQTLLDKCTATIQGMARRDTLILAGDFNSEVHAVNGLIGTRVNRSAYHQALDPLTLPRFIQDNALVALNTWHMKDPCTNHTRTGNSQIDYILVRAPSADTRAKQVVKQEAPFGAWKELTHSALIADVRIIKHFHLPKAKMQQELQYSRHDLDYAYRQKDHRITQLKSKVELEINHSLNHGLPLTADHINHTLLREVSDLFPTATSAHTNRGQTKAQCKAIFAAWKELLTHPDEVGGSTITLPARVYHMWQRRRDLQRCKPFTLSGVLRTWQWVLLFNKAGRQSKQYHLQHQRAIALGHLQQAERAAQTHNTKRLYGAVKRLLPWKPKPRIMLKHPDGSPMSLHQEHQALVQHCKQLFAPPAASPTRPGQMLSMPLTACEWTTQLKCTPIGKAVPADSAPATAWKACATIVAPAMACIAKGLLRPDGKAFAGHIKNQLLMQACASLTHTPQYAYLPARDTSDALARVNACIHDIKDGLKALGGNRFLTRQRKETGQVKGESGGCLLSVDLSQAFDRVNRAKLDRALALHQVDADLRSTVTAIHEQAAYQVRDKFHRTDICTTQGIRQGCRLAPALWAVLSSQLLWDLTPAGQTPLQLPFTLFADDHLGHWLLKTVDDAKQMEETIVALFHMLETYGLKVNPDKSSLVIRVQGAQLEKFVKSRTVIVRNQVSNQTLRETYNLKDPVHMLTERIARKLDAMQQGPADRRPPLHLRPSSLQYGLSACTMTSTSVETTPEQQMAAVWGLSSPLATTPTPQRQASVRHRLPQGTPQKYRKGMGKGAGKAAPKAKRDRDQEAEDELMMDLESLDEETVRTALKTLVKTALRHEHQLTILEADRSYVFFLDTTNHGIVSMLIQASATWNTKFEEGTVNTSLRATLWGVLLMEWKARLEKIESDAKVLQVAETAGWATRSPLQWIYNEWNPVQKKALPSSRDNLTHEDAKKAVNQLITNTAKDNTVHRFQSLRPLKPDLQAEMITMVLTLTVHQQAAAVYHDLDLLANNCAGKLIGLRLRRERVGKTTLTKELERLQI</sequence>
<protein>
    <recommendedName>
        <fullName evidence="3">2'-phosphotransferase</fullName>
        <ecNumber evidence="3">2.7.1.160</ecNumber>
    </recommendedName>
</protein>
<reference evidence="10" key="1">
    <citation type="submission" date="2021-02" db="EMBL/GenBank/DDBJ databases">
        <authorList>
            <person name="Dougan E. K."/>
            <person name="Rhodes N."/>
            <person name="Thang M."/>
            <person name="Chan C."/>
        </authorList>
    </citation>
    <scope>NUCLEOTIDE SEQUENCE</scope>
</reference>
<feature type="compositionally biased region" description="Low complexity" evidence="7">
    <location>
        <begin position="1051"/>
        <end position="1060"/>
    </location>
</feature>
<comment type="function">
    <text evidence="1">Catalyzes the last step of tRNA splicing, the transfer of the splice junction 2'-phosphate from ligated tRNA to NAD to produce ADP-ribose 1''-2'' cyclic phosphate.</text>
</comment>
<evidence type="ECO:0000259" key="9">
    <source>
        <dbReference type="Pfam" id="PF03372"/>
    </source>
</evidence>
<feature type="domain" description="Reverse transcriptase" evidence="8">
    <location>
        <begin position="2199"/>
        <end position="2424"/>
    </location>
</feature>
<evidence type="ECO:0000256" key="3">
    <source>
        <dbReference type="ARBA" id="ARBA00012007"/>
    </source>
</evidence>
<dbReference type="PANTHER" id="PTHR12684">
    <property type="entry name" value="PUTATIVE PHOSPHOTRANSFERASE"/>
    <property type="match status" value="1"/>
</dbReference>
<feature type="region of interest" description="Disordered" evidence="7">
    <location>
        <begin position="519"/>
        <end position="685"/>
    </location>
</feature>
<feature type="region of interest" description="Disordered" evidence="7">
    <location>
        <begin position="36"/>
        <end position="58"/>
    </location>
</feature>
<dbReference type="Pfam" id="PF03372">
    <property type="entry name" value="Exo_endo_phos"/>
    <property type="match status" value="1"/>
</dbReference>
<feature type="compositionally biased region" description="Low complexity" evidence="7">
    <location>
        <begin position="554"/>
        <end position="565"/>
    </location>
</feature>
<comment type="catalytic activity">
    <reaction evidence="6">
        <text>2'-phospho-[ligated tRNA] + NAD(+) = mature tRNA + ADP-alpha-D-ribose 1'',2''-cyclic phosphate + nicotinamide</text>
        <dbReference type="Rhea" id="RHEA:23324"/>
        <dbReference type="Rhea" id="RHEA-COMP:11106"/>
        <dbReference type="Rhea" id="RHEA-COMP:11107"/>
        <dbReference type="ChEBI" id="CHEBI:17154"/>
        <dbReference type="ChEBI" id="CHEBI:57540"/>
        <dbReference type="ChEBI" id="CHEBI:76596"/>
        <dbReference type="ChEBI" id="CHEBI:82883"/>
        <dbReference type="ChEBI" id="CHEBI:85027"/>
        <dbReference type="EC" id="2.7.1.160"/>
    </reaction>
</comment>
<evidence type="ECO:0000256" key="6">
    <source>
        <dbReference type="ARBA" id="ARBA00047949"/>
    </source>
</evidence>
<feature type="region of interest" description="Disordered" evidence="7">
    <location>
        <begin position="379"/>
        <end position="406"/>
    </location>
</feature>
<feature type="compositionally biased region" description="Basic and acidic residues" evidence="7">
    <location>
        <begin position="1061"/>
        <end position="1075"/>
    </location>
</feature>
<evidence type="ECO:0000256" key="7">
    <source>
        <dbReference type="SAM" id="MobiDB-lite"/>
    </source>
</evidence>
<proteinExistence type="inferred from homology"/>
<dbReference type="GO" id="GO:0006388">
    <property type="term" value="P:tRNA splicing, via endonucleolytic cleavage and ligation"/>
    <property type="evidence" value="ECO:0007669"/>
    <property type="project" value="TreeGrafter"/>
</dbReference>
<dbReference type="OrthoDB" id="425014at2759"/>
<comment type="caution">
    <text evidence="10">The sequence shown here is derived from an EMBL/GenBank/DDBJ whole genome shotgun (WGS) entry which is preliminary data.</text>
</comment>
<keyword evidence="4" id="KW-0808">Transferase</keyword>
<comment type="similarity">
    <text evidence="2">Belongs to the KptA/TPT1 family.</text>
</comment>
<dbReference type="EC" id="2.7.1.160" evidence="3"/>
<name>A0A812LEM4_9DINO</name>
<feature type="compositionally biased region" description="Basic residues" evidence="7">
    <location>
        <begin position="597"/>
        <end position="606"/>
    </location>
</feature>
<dbReference type="Proteomes" id="UP000604046">
    <property type="component" value="Unassembled WGS sequence"/>
</dbReference>
<feature type="compositionally biased region" description="Basic and acidic residues" evidence="7">
    <location>
        <begin position="577"/>
        <end position="586"/>
    </location>
</feature>
<evidence type="ECO:0000313" key="10">
    <source>
        <dbReference type="EMBL" id="CAE7242954.1"/>
    </source>
</evidence>
<feature type="compositionally biased region" description="Polar residues" evidence="7">
    <location>
        <begin position="2526"/>
        <end position="2535"/>
    </location>
</feature>
<dbReference type="PANTHER" id="PTHR12684:SF2">
    <property type="entry name" value="TRNA 2'-PHOSPHOTRANSFERASE 1"/>
    <property type="match status" value="1"/>
</dbReference>
<evidence type="ECO:0000313" key="11">
    <source>
        <dbReference type="Proteomes" id="UP000604046"/>
    </source>
</evidence>
<feature type="region of interest" description="Disordered" evidence="7">
    <location>
        <begin position="1623"/>
        <end position="1649"/>
    </location>
</feature>
<feature type="region of interest" description="Disordered" evidence="7">
    <location>
        <begin position="2526"/>
        <end position="2573"/>
    </location>
</feature>
<dbReference type="InterPro" id="IPR036691">
    <property type="entry name" value="Endo/exonu/phosph_ase_sf"/>
</dbReference>
<dbReference type="SUPFAM" id="SSF56399">
    <property type="entry name" value="ADP-ribosylation"/>
    <property type="match status" value="1"/>
</dbReference>
<dbReference type="Pfam" id="PF00078">
    <property type="entry name" value="RVT_1"/>
    <property type="match status" value="1"/>
</dbReference>
<evidence type="ECO:0000256" key="2">
    <source>
        <dbReference type="ARBA" id="ARBA00009836"/>
    </source>
</evidence>
<feature type="region of interest" description="Disordered" evidence="7">
    <location>
        <begin position="278"/>
        <end position="304"/>
    </location>
</feature>
<feature type="region of interest" description="Disordered" evidence="7">
    <location>
        <begin position="1129"/>
        <end position="1188"/>
    </location>
</feature>
<keyword evidence="5" id="KW-0520">NAD</keyword>
<feature type="compositionally biased region" description="Basic residues" evidence="7">
    <location>
        <begin position="532"/>
        <end position="542"/>
    </location>
</feature>
<gene>
    <name evidence="10" type="primary">TRPT1</name>
    <name evidence="10" type="ORF">SNAT2548_LOCUS11216</name>
</gene>
<dbReference type="Gene3D" id="3.20.170.30">
    <property type="match status" value="1"/>
</dbReference>
<evidence type="ECO:0000259" key="8">
    <source>
        <dbReference type="Pfam" id="PF00078"/>
    </source>
</evidence>
<evidence type="ECO:0000256" key="1">
    <source>
        <dbReference type="ARBA" id="ARBA00003343"/>
    </source>
</evidence>
<evidence type="ECO:0000256" key="5">
    <source>
        <dbReference type="ARBA" id="ARBA00023027"/>
    </source>
</evidence>
<feature type="region of interest" description="Disordered" evidence="7">
    <location>
        <begin position="1038"/>
        <end position="1097"/>
    </location>
</feature>
<keyword evidence="11" id="KW-1185">Reference proteome</keyword>